<evidence type="ECO:0000256" key="18">
    <source>
        <dbReference type="ARBA" id="ARBA00048002"/>
    </source>
</evidence>
<dbReference type="InterPro" id="IPR015797">
    <property type="entry name" value="NUDIX_hydrolase-like_dom_sf"/>
</dbReference>
<proteinExistence type="inferred from homology"/>
<dbReference type="GO" id="GO:0046872">
    <property type="term" value="F:metal ion binding"/>
    <property type="evidence" value="ECO:0007669"/>
    <property type="project" value="UniProtKB-KW"/>
</dbReference>
<evidence type="ECO:0000313" key="24">
    <source>
        <dbReference type="Proteomes" id="UP000034069"/>
    </source>
</evidence>
<evidence type="ECO:0000256" key="16">
    <source>
        <dbReference type="ARBA" id="ARBA00031927"/>
    </source>
</evidence>
<evidence type="ECO:0000256" key="12">
    <source>
        <dbReference type="ARBA" id="ARBA00026218"/>
    </source>
</evidence>
<keyword evidence="4" id="KW-0479">Metal-binding</keyword>
<dbReference type="Proteomes" id="UP000034069">
    <property type="component" value="Unassembled WGS sequence"/>
</dbReference>
<comment type="catalytic activity">
    <reaction evidence="18">
        <text>N(6)-methyl-ATP + H2O = N(6)-methyl-AMP + diphosphate + H(+)</text>
        <dbReference type="Rhea" id="RHEA:67608"/>
        <dbReference type="ChEBI" id="CHEBI:15377"/>
        <dbReference type="ChEBI" id="CHEBI:15378"/>
        <dbReference type="ChEBI" id="CHEBI:33019"/>
        <dbReference type="ChEBI" id="CHEBI:144842"/>
        <dbReference type="ChEBI" id="CHEBI:172873"/>
    </reaction>
    <physiologicalReaction direction="left-to-right" evidence="18">
        <dbReference type="Rhea" id="RHEA:67609"/>
    </physiologicalReaction>
</comment>
<dbReference type="PRINTS" id="PR01403">
    <property type="entry name" value="8OXTPHPHTASE"/>
</dbReference>
<evidence type="ECO:0000256" key="15">
    <source>
        <dbReference type="ARBA" id="ARBA00030682"/>
    </source>
</evidence>
<evidence type="ECO:0000256" key="7">
    <source>
        <dbReference type="ARBA" id="ARBA00024448"/>
    </source>
</evidence>
<evidence type="ECO:0000256" key="21">
    <source>
        <dbReference type="ARBA" id="ARBA00053094"/>
    </source>
</evidence>
<evidence type="ECO:0000256" key="13">
    <source>
        <dbReference type="ARBA" id="ARBA00029673"/>
    </source>
</evidence>
<dbReference type="PROSITE" id="PS51462">
    <property type="entry name" value="NUDIX"/>
    <property type="match status" value="1"/>
</dbReference>
<evidence type="ECO:0000256" key="20">
    <source>
        <dbReference type="ARBA" id="ARBA00049032"/>
    </source>
</evidence>
<keyword evidence="5 23" id="KW-0378">Hydrolase</keyword>
<comment type="catalytic activity">
    <reaction evidence="9">
        <text>8-oxo-dGTP + H2O = 8-oxo-dGMP + diphosphate + H(+)</text>
        <dbReference type="Rhea" id="RHEA:31575"/>
        <dbReference type="ChEBI" id="CHEBI:15377"/>
        <dbReference type="ChEBI" id="CHEBI:15378"/>
        <dbReference type="ChEBI" id="CHEBI:33019"/>
        <dbReference type="ChEBI" id="CHEBI:63224"/>
        <dbReference type="ChEBI" id="CHEBI:77896"/>
    </reaction>
    <physiologicalReaction direction="left-to-right" evidence="9">
        <dbReference type="Rhea" id="RHEA:31576"/>
    </physiologicalReaction>
</comment>
<comment type="catalytic activity">
    <reaction evidence="7">
        <text>8-oxo-dATP + H2O = 8-oxo-dAMP + diphosphate + H(+)</text>
        <dbReference type="Rhea" id="RHEA:65396"/>
        <dbReference type="ChEBI" id="CHEBI:15377"/>
        <dbReference type="ChEBI" id="CHEBI:15378"/>
        <dbReference type="ChEBI" id="CHEBI:33019"/>
        <dbReference type="ChEBI" id="CHEBI:71361"/>
        <dbReference type="ChEBI" id="CHEBI:172871"/>
    </reaction>
    <physiologicalReaction direction="left-to-right" evidence="7">
        <dbReference type="Rhea" id="RHEA:65397"/>
    </physiologicalReaction>
</comment>
<feature type="domain" description="Nudix hydrolase" evidence="22">
    <location>
        <begin position="16"/>
        <end position="146"/>
    </location>
</feature>
<dbReference type="EMBL" id="LCHN01000025">
    <property type="protein sequence ID" value="KKT34975.1"/>
    <property type="molecule type" value="Genomic_DNA"/>
</dbReference>
<evidence type="ECO:0000256" key="8">
    <source>
        <dbReference type="ARBA" id="ARBA00024459"/>
    </source>
</evidence>
<dbReference type="Gene3D" id="3.90.79.10">
    <property type="entry name" value="Nucleoside Triphosphate Pyrophosphohydrolase"/>
    <property type="match status" value="1"/>
</dbReference>
<comment type="caution">
    <text evidence="23">The sequence shown here is derived from an EMBL/GenBank/DDBJ whole genome shotgun (WGS) entry which is preliminary data.</text>
</comment>
<dbReference type="PANTHER" id="PTHR43758">
    <property type="entry name" value="7,8-DIHYDRO-8-OXOGUANINE TRIPHOSPHATASE"/>
    <property type="match status" value="1"/>
</dbReference>
<evidence type="ECO:0000256" key="19">
    <source>
        <dbReference type="ARBA" id="ARBA00048894"/>
    </source>
</evidence>
<evidence type="ECO:0000256" key="5">
    <source>
        <dbReference type="ARBA" id="ARBA00022801"/>
    </source>
</evidence>
<evidence type="ECO:0000259" key="22">
    <source>
        <dbReference type="PROSITE" id="PS51462"/>
    </source>
</evidence>
<dbReference type="GO" id="GO:0008413">
    <property type="term" value="F:8-oxo-7,8-dihydroguanosine triphosphate pyrophosphatase activity"/>
    <property type="evidence" value="ECO:0007669"/>
    <property type="project" value="InterPro"/>
</dbReference>
<dbReference type="EC" id="3.6.1.56" evidence="11"/>
<gene>
    <name evidence="23" type="ORF">UW23_C0025G0002</name>
</gene>
<comment type="function">
    <text evidence="21">Oxidized purine nucleoside triphosphate hydrolase which is a prominent sanitizer of the oxidized nucleotide pool. Catalyzes the hydrolysis of 2-oxo-dATP (2-hydroxy-dATP) into 2-oxo-dAMP. Also has a significant hydrolase activity toward 2-oxo-ATP, 8-oxo-dGTP and 8-oxo-dATP. Through the hydrolysis of oxidized purine nucleoside triphosphates, prevents their incorporation into DNA and the subsequent transversions A:T to C:G and G:C to T:A. Also catalyzes the hydrolysis of methylated purine nucleoside triphosphate preventing their integration into DNA. Through this antimutagenic activity protects cells from oxidative stress.</text>
</comment>
<comment type="catalytic activity">
    <reaction evidence="20">
        <text>N(6)-methyl-dATP + H2O = N(6)-methyl-dAMP + diphosphate + H(+)</text>
        <dbReference type="Rhea" id="RHEA:67604"/>
        <dbReference type="ChEBI" id="CHEBI:15377"/>
        <dbReference type="ChEBI" id="CHEBI:15378"/>
        <dbReference type="ChEBI" id="CHEBI:33019"/>
        <dbReference type="ChEBI" id="CHEBI:169976"/>
        <dbReference type="ChEBI" id="CHEBI:172872"/>
    </reaction>
    <physiologicalReaction direction="left-to-right" evidence="20">
        <dbReference type="Rhea" id="RHEA:67605"/>
    </physiologicalReaction>
</comment>
<evidence type="ECO:0000256" key="1">
    <source>
        <dbReference type="ARBA" id="ARBA00001946"/>
    </source>
</evidence>
<dbReference type="InterPro" id="IPR003563">
    <property type="entry name" value="8ODP"/>
</dbReference>
<evidence type="ECO:0000256" key="11">
    <source>
        <dbReference type="ARBA" id="ARBA00026103"/>
    </source>
</evidence>
<dbReference type="SUPFAM" id="SSF55811">
    <property type="entry name" value="Nudix"/>
    <property type="match status" value="1"/>
</dbReference>
<protein>
    <recommendedName>
        <fullName evidence="12">Oxidized purine nucleoside triphosphate hydrolase</fullName>
        <ecNumber evidence="11">3.6.1.56</ecNumber>
    </recommendedName>
    <alternativeName>
        <fullName evidence="16">2-hydroxy-dATP diphosphatase</fullName>
    </alternativeName>
    <alternativeName>
        <fullName evidence="15">7,8-dihydro-8-oxoguanine triphosphatase</fullName>
    </alternativeName>
    <alternativeName>
        <fullName evidence="14">8-oxo-dGTPase</fullName>
    </alternativeName>
    <alternativeName>
        <fullName evidence="17">Methylated purine nucleoside triphosphate hydrolase</fullName>
    </alternativeName>
    <alternativeName>
        <fullName evidence="13">Nucleoside diphosphate-linked moiety X motif 1</fullName>
    </alternativeName>
</protein>
<dbReference type="Pfam" id="PF00293">
    <property type="entry name" value="NUDIX"/>
    <property type="match status" value="1"/>
</dbReference>
<evidence type="ECO:0000256" key="14">
    <source>
        <dbReference type="ARBA" id="ARBA00030634"/>
    </source>
</evidence>
<comment type="catalytic activity">
    <reaction evidence="10">
        <text>2-oxo-ATP + H2O = 2-oxo-AMP + diphosphate + H(+)</text>
        <dbReference type="Rhea" id="RHEA:67392"/>
        <dbReference type="ChEBI" id="CHEBI:15377"/>
        <dbReference type="ChEBI" id="CHEBI:15378"/>
        <dbReference type="ChEBI" id="CHEBI:33019"/>
        <dbReference type="ChEBI" id="CHEBI:71395"/>
        <dbReference type="ChEBI" id="CHEBI:172878"/>
    </reaction>
    <physiologicalReaction direction="left-to-right" evidence="10">
        <dbReference type="Rhea" id="RHEA:67393"/>
    </physiologicalReaction>
</comment>
<evidence type="ECO:0000256" key="10">
    <source>
        <dbReference type="ARBA" id="ARBA00024596"/>
    </source>
</evidence>
<organism evidence="23 24">
    <name type="scientific">Candidatus Collierbacteria bacterium GW2011_GWA1_44_12</name>
    <dbReference type="NCBI Taxonomy" id="1618376"/>
    <lineage>
        <taxon>Bacteria</taxon>
        <taxon>Candidatus Collieribacteriota</taxon>
    </lineage>
</organism>
<dbReference type="GO" id="GO:0042262">
    <property type="term" value="P:DNA protection"/>
    <property type="evidence" value="ECO:0007669"/>
    <property type="project" value="InterPro"/>
</dbReference>
<evidence type="ECO:0000256" key="4">
    <source>
        <dbReference type="ARBA" id="ARBA00022723"/>
    </source>
</evidence>
<comment type="subunit">
    <text evidence="3">Monomer.</text>
</comment>
<name>A0A0G1GKA0_9BACT</name>
<dbReference type="CDD" id="cd03427">
    <property type="entry name" value="NUDIX_MTH1_Nudt1"/>
    <property type="match status" value="1"/>
</dbReference>
<evidence type="ECO:0000256" key="6">
    <source>
        <dbReference type="ARBA" id="ARBA00022842"/>
    </source>
</evidence>
<evidence type="ECO:0000256" key="3">
    <source>
        <dbReference type="ARBA" id="ARBA00011245"/>
    </source>
</evidence>
<accession>A0A0G1GKA0</accession>
<dbReference type="GO" id="GO:0005737">
    <property type="term" value="C:cytoplasm"/>
    <property type="evidence" value="ECO:0007669"/>
    <property type="project" value="TreeGrafter"/>
</dbReference>
<comment type="catalytic activity">
    <reaction evidence="19">
        <text>O(6)-methyl-dGTP + H2O = O(6)-methyl-dGMP + diphosphate + H(+)</text>
        <dbReference type="Rhea" id="RHEA:67600"/>
        <dbReference type="ChEBI" id="CHEBI:15377"/>
        <dbReference type="ChEBI" id="CHEBI:15378"/>
        <dbReference type="ChEBI" id="CHEBI:33019"/>
        <dbReference type="ChEBI" id="CHEBI:169974"/>
        <dbReference type="ChEBI" id="CHEBI:169975"/>
    </reaction>
    <physiologicalReaction direction="left-to-right" evidence="19">
        <dbReference type="Rhea" id="RHEA:67601"/>
    </physiologicalReaction>
</comment>
<dbReference type="GO" id="GO:0008828">
    <property type="term" value="F:dATP diphosphatase activity"/>
    <property type="evidence" value="ECO:0007669"/>
    <property type="project" value="UniProtKB-EC"/>
</dbReference>
<dbReference type="PANTHER" id="PTHR43758:SF2">
    <property type="entry name" value="OXIDIZED PURINE NUCLEOSIDE TRIPHOSPHATE HYDROLASE"/>
    <property type="match status" value="1"/>
</dbReference>
<evidence type="ECO:0000256" key="9">
    <source>
        <dbReference type="ARBA" id="ARBA00024486"/>
    </source>
</evidence>
<evidence type="ECO:0000256" key="2">
    <source>
        <dbReference type="ARBA" id="ARBA00005582"/>
    </source>
</evidence>
<comment type="cofactor">
    <cofactor evidence="1">
        <name>Mg(2+)</name>
        <dbReference type="ChEBI" id="CHEBI:18420"/>
    </cofactor>
</comment>
<keyword evidence="6" id="KW-0460">Magnesium</keyword>
<dbReference type="AlphaFoldDB" id="A0A0G1GKA0"/>
<reference evidence="23 24" key="1">
    <citation type="journal article" date="2015" name="Nature">
        <title>rRNA introns, odd ribosomes, and small enigmatic genomes across a large radiation of phyla.</title>
        <authorList>
            <person name="Brown C.T."/>
            <person name="Hug L.A."/>
            <person name="Thomas B.C."/>
            <person name="Sharon I."/>
            <person name="Castelle C.J."/>
            <person name="Singh A."/>
            <person name="Wilkins M.J."/>
            <person name="Williams K.H."/>
            <person name="Banfield J.F."/>
        </authorList>
    </citation>
    <scope>NUCLEOTIDE SEQUENCE [LARGE SCALE GENOMIC DNA]</scope>
</reference>
<evidence type="ECO:0000256" key="17">
    <source>
        <dbReference type="ARBA" id="ARBA00032071"/>
    </source>
</evidence>
<comment type="catalytic activity">
    <reaction evidence="8">
        <text>2-oxo-dATP + H2O = 2-oxo-dAMP + diphosphate + H(+)</text>
        <dbReference type="Rhea" id="RHEA:31583"/>
        <dbReference type="ChEBI" id="CHEBI:15377"/>
        <dbReference type="ChEBI" id="CHEBI:15378"/>
        <dbReference type="ChEBI" id="CHEBI:33019"/>
        <dbReference type="ChEBI" id="CHEBI:63212"/>
        <dbReference type="ChEBI" id="CHEBI:77897"/>
        <dbReference type="EC" id="3.6.1.56"/>
    </reaction>
    <physiologicalReaction direction="left-to-right" evidence="8">
        <dbReference type="Rhea" id="RHEA:31584"/>
    </physiologicalReaction>
</comment>
<evidence type="ECO:0000313" key="23">
    <source>
        <dbReference type="EMBL" id="KKT34975.1"/>
    </source>
</evidence>
<dbReference type="InterPro" id="IPR000086">
    <property type="entry name" value="NUDIX_hydrolase_dom"/>
</dbReference>
<sequence length="169" mass="19334">MEHMNLKEYEAGLDTPLRQATILLLMRGDEVLLAMKKRGFGVGKWNGVGGKPNPGEDIREAAIREAEEEIMITPINMQQVGELNFYFPSAPLENGWNQQVLVFLTTDWTGEPQETEEMKPSWFKISEIPYGDMWDDDVIWMPKVLAGETVKASFMFGENEKMEEHYISS</sequence>
<comment type="similarity">
    <text evidence="2">Belongs to the Nudix hydrolase family.</text>
</comment>